<keyword evidence="2" id="KW-1185">Reference proteome</keyword>
<organism evidence="1 2">
    <name type="scientific">Ramazzottius varieornatus</name>
    <name type="common">Water bear</name>
    <name type="synonym">Tardigrade</name>
    <dbReference type="NCBI Taxonomy" id="947166"/>
    <lineage>
        <taxon>Eukaryota</taxon>
        <taxon>Metazoa</taxon>
        <taxon>Ecdysozoa</taxon>
        <taxon>Tardigrada</taxon>
        <taxon>Eutardigrada</taxon>
        <taxon>Parachela</taxon>
        <taxon>Hypsibioidea</taxon>
        <taxon>Ramazzottiidae</taxon>
        <taxon>Ramazzottius</taxon>
    </lineage>
</organism>
<dbReference type="AlphaFoldDB" id="A0A1D1ULK8"/>
<dbReference type="EMBL" id="BDGG01000001">
    <property type="protein sequence ID" value="GAU90606.1"/>
    <property type="molecule type" value="Genomic_DNA"/>
</dbReference>
<reference evidence="1 2" key="1">
    <citation type="journal article" date="2016" name="Nat. Commun.">
        <title>Extremotolerant tardigrade genome and improved radiotolerance of human cultured cells by tardigrade-unique protein.</title>
        <authorList>
            <person name="Hashimoto T."/>
            <person name="Horikawa D.D."/>
            <person name="Saito Y."/>
            <person name="Kuwahara H."/>
            <person name="Kozuka-Hata H."/>
            <person name="Shin-I T."/>
            <person name="Minakuchi Y."/>
            <person name="Ohishi K."/>
            <person name="Motoyama A."/>
            <person name="Aizu T."/>
            <person name="Enomoto A."/>
            <person name="Kondo K."/>
            <person name="Tanaka S."/>
            <person name="Hara Y."/>
            <person name="Koshikawa S."/>
            <person name="Sagara H."/>
            <person name="Miura T."/>
            <person name="Yokobori S."/>
            <person name="Miyagawa K."/>
            <person name="Suzuki Y."/>
            <person name="Kubo T."/>
            <person name="Oyama M."/>
            <person name="Kohara Y."/>
            <person name="Fujiyama A."/>
            <person name="Arakawa K."/>
            <person name="Katayama T."/>
            <person name="Toyoda A."/>
            <person name="Kunieda T."/>
        </authorList>
    </citation>
    <scope>NUCLEOTIDE SEQUENCE [LARGE SCALE GENOMIC DNA]</scope>
    <source>
        <strain evidence="1 2">YOKOZUNA-1</strain>
    </source>
</reference>
<gene>
    <name evidence="1" type="primary">RvY_03001-1</name>
    <name evidence="1" type="synonym">RvY_03001.1</name>
    <name evidence="1" type="ORF">RvY_03001</name>
</gene>
<dbReference type="Proteomes" id="UP000186922">
    <property type="component" value="Unassembled WGS sequence"/>
</dbReference>
<evidence type="ECO:0000313" key="1">
    <source>
        <dbReference type="EMBL" id="GAU90606.1"/>
    </source>
</evidence>
<accession>A0A1D1ULK8</accession>
<proteinExistence type="predicted"/>
<sequence length="120" mass="13741">MKLIGPYANEQLQWLLDSLKNLDSRALEMVKNADETWQTRKYEGTGGQMISHRSQVWVNQLDKLDLTASATCNARKLTFLDKAFLGRLLTAMHSIKPVPNVELPPQAFPNDFRICFEETM</sequence>
<comment type="caution">
    <text evidence="1">The sequence shown here is derived from an EMBL/GenBank/DDBJ whole genome shotgun (WGS) entry which is preliminary data.</text>
</comment>
<protein>
    <submittedName>
        <fullName evidence="1">Uncharacterized protein</fullName>
    </submittedName>
</protein>
<name>A0A1D1ULK8_RAMVA</name>
<evidence type="ECO:0000313" key="2">
    <source>
        <dbReference type="Proteomes" id="UP000186922"/>
    </source>
</evidence>